<accession>A0ABP9DEB6</accession>
<name>A0ABP9DEB6_9ACTN</name>
<organism evidence="2 3">
    <name type="scientific">Kitasatospora terrestris</name>
    <dbReference type="NCBI Taxonomy" id="258051"/>
    <lineage>
        <taxon>Bacteria</taxon>
        <taxon>Bacillati</taxon>
        <taxon>Actinomycetota</taxon>
        <taxon>Actinomycetes</taxon>
        <taxon>Kitasatosporales</taxon>
        <taxon>Streptomycetaceae</taxon>
        <taxon>Kitasatospora</taxon>
    </lineage>
</organism>
<feature type="domain" description="SHOCT" evidence="1">
    <location>
        <begin position="45"/>
        <end position="71"/>
    </location>
</feature>
<evidence type="ECO:0000313" key="3">
    <source>
        <dbReference type="Proteomes" id="UP001501752"/>
    </source>
</evidence>
<dbReference type="Proteomes" id="UP001501752">
    <property type="component" value="Unassembled WGS sequence"/>
</dbReference>
<evidence type="ECO:0000313" key="2">
    <source>
        <dbReference type="EMBL" id="GAA4842304.1"/>
    </source>
</evidence>
<comment type="caution">
    <text evidence="2">The sequence shown here is derived from an EMBL/GenBank/DDBJ whole genome shotgun (WGS) entry which is preliminary data.</text>
</comment>
<evidence type="ECO:0000259" key="1">
    <source>
        <dbReference type="Pfam" id="PF09851"/>
    </source>
</evidence>
<sequence length="72" mass="7403">MFRPLRPIRPVRVVRPVGAPLVRGLVVGGAYAAGRAAPAPGLSGELTRLGELAESGLLTPEEFSAAKAKLLG</sequence>
<protein>
    <recommendedName>
        <fullName evidence="1">SHOCT domain-containing protein</fullName>
    </recommendedName>
</protein>
<dbReference type="InterPro" id="IPR018649">
    <property type="entry name" value="SHOCT"/>
</dbReference>
<reference evidence="3" key="1">
    <citation type="journal article" date="2019" name="Int. J. Syst. Evol. Microbiol.">
        <title>The Global Catalogue of Microorganisms (GCM) 10K type strain sequencing project: providing services to taxonomists for standard genome sequencing and annotation.</title>
        <authorList>
            <consortium name="The Broad Institute Genomics Platform"/>
            <consortium name="The Broad Institute Genome Sequencing Center for Infectious Disease"/>
            <person name="Wu L."/>
            <person name="Ma J."/>
        </authorList>
    </citation>
    <scope>NUCLEOTIDE SEQUENCE [LARGE SCALE GENOMIC DNA]</scope>
    <source>
        <strain evidence="3">JCM 13006</strain>
    </source>
</reference>
<proteinExistence type="predicted"/>
<keyword evidence="3" id="KW-1185">Reference proteome</keyword>
<dbReference type="EMBL" id="BAABIS010000001">
    <property type="protein sequence ID" value="GAA4842304.1"/>
    <property type="molecule type" value="Genomic_DNA"/>
</dbReference>
<gene>
    <name evidence="2" type="ORF">GCM10023235_17790</name>
</gene>
<dbReference type="Pfam" id="PF09851">
    <property type="entry name" value="SHOCT"/>
    <property type="match status" value="1"/>
</dbReference>